<dbReference type="GO" id="GO:0004722">
    <property type="term" value="F:protein serine/threonine phosphatase activity"/>
    <property type="evidence" value="ECO:0007669"/>
    <property type="project" value="InterPro"/>
</dbReference>
<dbReference type="OrthoDB" id="10264738at2759"/>
<comment type="caution">
    <text evidence="2">The sequence shown here is derived from an EMBL/GenBank/DDBJ whole genome shotgun (WGS) entry which is preliminary data.</text>
</comment>
<dbReference type="PROSITE" id="PS51746">
    <property type="entry name" value="PPM_2"/>
    <property type="match status" value="1"/>
</dbReference>
<sequence length="153" mass="17086">MWVANVGDSRAIVARFHVTQEHEGRLVAKPLSSDQTPYRKDERERVKACGARVMSMDQIEGLEPIHENWGDVNLGEELDEGGDPPRIWSPFGEYPGTAFTRSMGDVIAEELGVYAEPEVIHRRLQAGDKFVVVASDGVFEFLTNQSVADMVLR</sequence>
<reference evidence="2" key="1">
    <citation type="submission" date="2021-02" db="EMBL/GenBank/DDBJ databases">
        <title>First Annotated Genome of the Yellow-green Alga Tribonema minus.</title>
        <authorList>
            <person name="Mahan K.M."/>
        </authorList>
    </citation>
    <scope>NUCLEOTIDE SEQUENCE</scope>
    <source>
        <strain evidence="2">UTEX B ZZ1240</strain>
    </source>
</reference>
<feature type="domain" description="PPM-type phosphatase" evidence="1">
    <location>
        <begin position="1"/>
        <end position="153"/>
    </location>
</feature>
<dbReference type="PANTHER" id="PTHR47992">
    <property type="entry name" value="PROTEIN PHOSPHATASE"/>
    <property type="match status" value="1"/>
</dbReference>
<name>A0A836CG37_9STRA</name>
<gene>
    <name evidence="2" type="ORF">JKP88DRAFT_318395</name>
</gene>
<accession>A0A836CG37</accession>
<dbReference type="Gene3D" id="3.60.40.10">
    <property type="entry name" value="PPM-type phosphatase domain"/>
    <property type="match status" value="1"/>
</dbReference>
<dbReference type="InterPro" id="IPR036457">
    <property type="entry name" value="PPM-type-like_dom_sf"/>
</dbReference>
<evidence type="ECO:0000313" key="2">
    <source>
        <dbReference type="EMBL" id="KAG5182546.1"/>
    </source>
</evidence>
<dbReference type="InterPro" id="IPR015655">
    <property type="entry name" value="PP2C"/>
</dbReference>
<keyword evidence="3" id="KW-1185">Reference proteome</keyword>
<dbReference type="InterPro" id="IPR001932">
    <property type="entry name" value="PPM-type_phosphatase-like_dom"/>
</dbReference>
<dbReference type="EMBL" id="JAFCMP010000235">
    <property type="protein sequence ID" value="KAG5182546.1"/>
    <property type="molecule type" value="Genomic_DNA"/>
</dbReference>
<protein>
    <submittedName>
        <fullName evidence="2">Phosphatase 2C-like domain-containing protein</fullName>
    </submittedName>
</protein>
<dbReference type="Proteomes" id="UP000664859">
    <property type="component" value="Unassembled WGS sequence"/>
</dbReference>
<dbReference type="AlphaFoldDB" id="A0A836CG37"/>
<evidence type="ECO:0000313" key="3">
    <source>
        <dbReference type="Proteomes" id="UP000664859"/>
    </source>
</evidence>
<dbReference type="SUPFAM" id="SSF81606">
    <property type="entry name" value="PP2C-like"/>
    <property type="match status" value="1"/>
</dbReference>
<organism evidence="2 3">
    <name type="scientific">Tribonema minus</name>
    <dbReference type="NCBI Taxonomy" id="303371"/>
    <lineage>
        <taxon>Eukaryota</taxon>
        <taxon>Sar</taxon>
        <taxon>Stramenopiles</taxon>
        <taxon>Ochrophyta</taxon>
        <taxon>PX clade</taxon>
        <taxon>Xanthophyceae</taxon>
        <taxon>Tribonematales</taxon>
        <taxon>Tribonemataceae</taxon>
        <taxon>Tribonema</taxon>
    </lineage>
</organism>
<dbReference type="CDD" id="cd00143">
    <property type="entry name" value="PP2Cc"/>
    <property type="match status" value="1"/>
</dbReference>
<proteinExistence type="predicted"/>
<feature type="non-terminal residue" evidence="2">
    <location>
        <position position="1"/>
    </location>
</feature>
<evidence type="ECO:0000259" key="1">
    <source>
        <dbReference type="PROSITE" id="PS51746"/>
    </source>
</evidence>
<dbReference type="Pfam" id="PF00481">
    <property type="entry name" value="PP2C"/>
    <property type="match status" value="1"/>
</dbReference>